<proteinExistence type="predicted"/>
<dbReference type="Proteomes" id="UP001438707">
    <property type="component" value="Unassembled WGS sequence"/>
</dbReference>
<dbReference type="AlphaFoldDB" id="A0AAW1RV78"/>
<name>A0AAW1RV78_9CHLO</name>
<gene>
    <name evidence="1" type="ORF">WJX74_003001</name>
</gene>
<protein>
    <submittedName>
        <fullName evidence="1">Uncharacterized protein</fullName>
    </submittedName>
</protein>
<evidence type="ECO:0000313" key="2">
    <source>
        <dbReference type="Proteomes" id="UP001438707"/>
    </source>
</evidence>
<accession>A0AAW1RV78</accession>
<dbReference type="EMBL" id="JALJOS010000006">
    <property type="protein sequence ID" value="KAK9837687.1"/>
    <property type="molecule type" value="Genomic_DNA"/>
</dbReference>
<sequence length="305" mass="34177">MPSRPRGTGFDLLHLGRRSPQGQLIQGYPKQRRCRRRSDFGVIRATDSAKPEDIVQDCLTLLRKEHTEGLQEHLACPPHAEAPSIRIGNDFIREQGPLAYAAGVLDVGARRVLPGHLLRRSQVLSLLQIAPDKYLERVSVTASSGEWAVLAWTLQRLSGRWTVSSVKRDATCNYPLPIRPHPRYAPETVVLAQIAALRKQRLYQAGVFHAAGASQMEMEQQQGSNMEDYIHCVALLQHLHHKAVLGEAALPTRSSFLQEVTLHYEPGVVVEGPAAVVARRTRFIWSLELNEEGCWQVIQYGYCQS</sequence>
<reference evidence="1 2" key="1">
    <citation type="journal article" date="2024" name="Nat. Commun.">
        <title>Phylogenomics reveals the evolutionary origins of lichenization in chlorophyte algae.</title>
        <authorList>
            <person name="Puginier C."/>
            <person name="Libourel C."/>
            <person name="Otte J."/>
            <person name="Skaloud P."/>
            <person name="Haon M."/>
            <person name="Grisel S."/>
            <person name="Petersen M."/>
            <person name="Berrin J.G."/>
            <person name="Delaux P.M."/>
            <person name="Dal Grande F."/>
            <person name="Keller J."/>
        </authorList>
    </citation>
    <scope>NUCLEOTIDE SEQUENCE [LARGE SCALE GENOMIC DNA]</scope>
    <source>
        <strain evidence="1 2">SAG 2145</strain>
    </source>
</reference>
<organism evidence="1 2">
    <name type="scientific">Apatococcus lobatus</name>
    <dbReference type="NCBI Taxonomy" id="904363"/>
    <lineage>
        <taxon>Eukaryota</taxon>
        <taxon>Viridiplantae</taxon>
        <taxon>Chlorophyta</taxon>
        <taxon>core chlorophytes</taxon>
        <taxon>Trebouxiophyceae</taxon>
        <taxon>Chlorellales</taxon>
        <taxon>Chlorellaceae</taxon>
        <taxon>Apatococcus</taxon>
    </lineage>
</organism>
<evidence type="ECO:0000313" key="1">
    <source>
        <dbReference type="EMBL" id="KAK9837687.1"/>
    </source>
</evidence>
<comment type="caution">
    <text evidence="1">The sequence shown here is derived from an EMBL/GenBank/DDBJ whole genome shotgun (WGS) entry which is preliminary data.</text>
</comment>
<keyword evidence="2" id="KW-1185">Reference proteome</keyword>